<organism evidence="1 2">
    <name type="scientific">Ignelater luminosus</name>
    <name type="common">Cucubano</name>
    <name type="synonym">Pyrophorus luminosus</name>
    <dbReference type="NCBI Taxonomy" id="2038154"/>
    <lineage>
        <taxon>Eukaryota</taxon>
        <taxon>Metazoa</taxon>
        <taxon>Ecdysozoa</taxon>
        <taxon>Arthropoda</taxon>
        <taxon>Hexapoda</taxon>
        <taxon>Insecta</taxon>
        <taxon>Pterygota</taxon>
        <taxon>Neoptera</taxon>
        <taxon>Endopterygota</taxon>
        <taxon>Coleoptera</taxon>
        <taxon>Polyphaga</taxon>
        <taxon>Elateriformia</taxon>
        <taxon>Elateroidea</taxon>
        <taxon>Elateridae</taxon>
        <taxon>Agrypninae</taxon>
        <taxon>Pyrophorini</taxon>
        <taxon>Ignelater</taxon>
    </lineage>
</organism>
<dbReference type="EMBL" id="VTPC01000725">
    <property type="protein sequence ID" value="KAF2904625.1"/>
    <property type="molecule type" value="Genomic_DNA"/>
</dbReference>
<dbReference type="InterPro" id="IPR031751">
    <property type="entry name" value="DUF4735"/>
</dbReference>
<dbReference type="Proteomes" id="UP000801492">
    <property type="component" value="Unassembled WGS sequence"/>
</dbReference>
<proteinExistence type="predicted"/>
<dbReference type="Pfam" id="PF15882">
    <property type="entry name" value="DUF4735"/>
    <property type="match status" value="1"/>
</dbReference>
<name>A0A8K0DE69_IGNLU</name>
<dbReference type="GO" id="GO:0016020">
    <property type="term" value="C:membrane"/>
    <property type="evidence" value="ECO:0007669"/>
    <property type="project" value="TreeGrafter"/>
</dbReference>
<accession>A0A8K0DE69</accession>
<evidence type="ECO:0000313" key="2">
    <source>
        <dbReference type="Proteomes" id="UP000801492"/>
    </source>
</evidence>
<reference evidence="1" key="1">
    <citation type="submission" date="2019-08" db="EMBL/GenBank/DDBJ databases">
        <title>The genome of the North American firefly Photinus pyralis.</title>
        <authorList>
            <consortium name="Photinus pyralis genome working group"/>
            <person name="Fallon T.R."/>
            <person name="Sander Lower S.E."/>
            <person name="Weng J.-K."/>
        </authorList>
    </citation>
    <scope>NUCLEOTIDE SEQUENCE</scope>
    <source>
        <strain evidence="1">TRF0915ILg1</strain>
        <tissue evidence="1">Whole body</tissue>
    </source>
</reference>
<dbReference type="PANTHER" id="PTHR33539">
    <property type="entry name" value="UPF0764 PROTEIN C16ORF89"/>
    <property type="match status" value="1"/>
</dbReference>
<dbReference type="PANTHER" id="PTHR33539:SF1">
    <property type="entry name" value="UPF0764 PROTEIN C16ORF89"/>
    <property type="match status" value="1"/>
</dbReference>
<evidence type="ECO:0000313" key="1">
    <source>
        <dbReference type="EMBL" id="KAF2904625.1"/>
    </source>
</evidence>
<dbReference type="OrthoDB" id="5949187at2759"/>
<dbReference type="AlphaFoldDB" id="A0A8K0DE69"/>
<keyword evidence="2" id="KW-1185">Reference proteome</keyword>
<comment type="caution">
    <text evidence="1">The sequence shown here is derived from an EMBL/GenBank/DDBJ whole genome shotgun (WGS) entry which is preliminary data.</text>
</comment>
<gene>
    <name evidence="1" type="ORF">ILUMI_01563</name>
</gene>
<protein>
    <submittedName>
        <fullName evidence="1">Uncharacterized protein</fullName>
    </submittedName>
</protein>
<sequence length="155" mass="18350">MINNNHYVSAYGITHRLLFIQVAEALQCKWDKGWIDQKVKTYCSYIYWEALFNSKCEFLKEFDDLFLEQVFLCGYEGFMEFMTRRWMEHVLSIQTNDGCFGIFLKRGFRKIELRRKKREANLMKFGCLDHTTGLGAAVLSLFLRFLDNKPNSVSL</sequence>
<dbReference type="GO" id="GO:0005829">
    <property type="term" value="C:cytosol"/>
    <property type="evidence" value="ECO:0007669"/>
    <property type="project" value="TreeGrafter"/>
</dbReference>